<keyword evidence="3" id="KW-1185">Reference proteome</keyword>
<evidence type="ECO:0000313" key="2">
    <source>
        <dbReference type="EMBL" id="TDH37928.1"/>
    </source>
</evidence>
<dbReference type="SUPFAM" id="SSF54593">
    <property type="entry name" value="Glyoxalase/Bleomycin resistance protein/Dihydroxybiphenyl dioxygenase"/>
    <property type="match status" value="1"/>
</dbReference>
<dbReference type="CDD" id="cd06587">
    <property type="entry name" value="VOC"/>
    <property type="match status" value="1"/>
</dbReference>
<dbReference type="InterPro" id="IPR004360">
    <property type="entry name" value="Glyas_Fos-R_dOase_dom"/>
</dbReference>
<proteinExistence type="predicted"/>
<dbReference type="RefSeq" id="WP_133282765.1">
    <property type="nucleotide sequence ID" value="NZ_SMSI01000001.1"/>
</dbReference>
<reference evidence="2 3" key="1">
    <citation type="journal article" date="2013" name="Int. J. Syst. Evol. Microbiol.">
        <title>Hoeflea suaedae sp. nov., an endophytic bacterium isolated from the root of the halophyte Suaeda maritima.</title>
        <authorList>
            <person name="Chung E.J."/>
            <person name="Park J.A."/>
            <person name="Pramanik P."/>
            <person name="Bibi F."/>
            <person name="Jeon C.O."/>
            <person name="Chung Y.R."/>
        </authorList>
    </citation>
    <scope>NUCLEOTIDE SEQUENCE [LARGE SCALE GENOMIC DNA]</scope>
    <source>
        <strain evidence="2 3">YC6898</strain>
    </source>
</reference>
<dbReference type="InterPro" id="IPR029068">
    <property type="entry name" value="Glyas_Bleomycin-R_OHBP_Dase"/>
</dbReference>
<organism evidence="2 3">
    <name type="scientific">Pseudohoeflea suaedae</name>
    <dbReference type="NCBI Taxonomy" id="877384"/>
    <lineage>
        <taxon>Bacteria</taxon>
        <taxon>Pseudomonadati</taxon>
        <taxon>Pseudomonadota</taxon>
        <taxon>Alphaproteobacteria</taxon>
        <taxon>Hyphomicrobiales</taxon>
        <taxon>Rhizobiaceae</taxon>
        <taxon>Pseudohoeflea</taxon>
    </lineage>
</organism>
<dbReference type="Proteomes" id="UP000295131">
    <property type="component" value="Unassembled WGS sequence"/>
</dbReference>
<dbReference type="Gene3D" id="3.10.180.10">
    <property type="entry name" value="2,3-Dihydroxybiphenyl 1,2-Dioxygenase, domain 1"/>
    <property type="match status" value="1"/>
</dbReference>
<comment type="caution">
    <text evidence="2">The sequence shown here is derived from an EMBL/GenBank/DDBJ whole genome shotgun (WGS) entry which is preliminary data.</text>
</comment>
<name>A0A4R5PM53_9HYPH</name>
<evidence type="ECO:0000259" key="1">
    <source>
        <dbReference type="PROSITE" id="PS51819"/>
    </source>
</evidence>
<dbReference type="AlphaFoldDB" id="A0A4R5PM53"/>
<accession>A0A4R5PM53</accession>
<dbReference type="Pfam" id="PF00903">
    <property type="entry name" value="Glyoxalase"/>
    <property type="match status" value="1"/>
</dbReference>
<evidence type="ECO:0000313" key="3">
    <source>
        <dbReference type="Proteomes" id="UP000295131"/>
    </source>
</evidence>
<feature type="domain" description="VOC" evidence="1">
    <location>
        <begin position="4"/>
        <end position="116"/>
    </location>
</feature>
<dbReference type="OrthoDB" id="7849747at2"/>
<dbReference type="EMBL" id="SMSI01000001">
    <property type="protein sequence ID" value="TDH37928.1"/>
    <property type="molecule type" value="Genomic_DNA"/>
</dbReference>
<sequence>MNTPLGRLVVYTRKMEEMAAFYCRHFGFEAVVRDGDRIVELRPRDGGATILLHPASKGQKTGQSLVKLVFDVEDVESFCASARQSGLVFGPVHTAGGYSFANARDPSDNPISVSSRAFSA</sequence>
<gene>
    <name evidence="2" type="ORF">E2A64_01975</name>
</gene>
<protein>
    <submittedName>
        <fullName evidence="2">VOC family protein</fullName>
    </submittedName>
</protein>
<dbReference type="PROSITE" id="PS51819">
    <property type="entry name" value="VOC"/>
    <property type="match status" value="1"/>
</dbReference>
<dbReference type="InterPro" id="IPR037523">
    <property type="entry name" value="VOC_core"/>
</dbReference>